<keyword evidence="3" id="KW-0808">Transferase</keyword>
<evidence type="ECO:0000256" key="7">
    <source>
        <dbReference type="ARBA" id="ARBA00047899"/>
    </source>
</evidence>
<comment type="catalytic activity">
    <reaction evidence="8">
        <text>L-seryl-[protein] + ATP = O-phospho-L-seryl-[protein] + ADP + H(+)</text>
        <dbReference type="Rhea" id="RHEA:17989"/>
        <dbReference type="Rhea" id="RHEA-COMP:9863"/>
        <dbReference type="Rhea" id="RHEA-COMP:11604"/>
        <dbReference type="ChEBI" id="CHEBI:15378"/>
        <dbReference type="ChEBI" id="CHEBI:29999"/>
        <dbReference type="ChEBI" id="CHEBI:30616"/>
        <dbReference type="ChEBI" id="CHEBI:83421"/>
        <dbReference type="ChEBI" id="CHEBI:456216"/>
        <dbReference type="EC" id="2.7.11.1"/>
    </reaction>
</comment>
<evidence type="ECO:0000256" key="8">
    <source>
        <dbReference type="ARBA" id="ARBA00048679"/>
    </source>
</evidence>
<evidence type="ECO:0000259" key="10">
    <source>
        <dbReference type="PROSITE" id="PS50011"/>
    </source>
</evidence>
<keyword evidence="6" id="KW-0067">ATP-binding</keyword>
<evidence type="ECO:0000256" key="3">
    <source>
        <dbReference type="ARBA" id="ARBA00022679"/>
    </source>
</evidence>
<dbReference type="AlphaFoldDB" id="A0AAD5Z0P9"/>
<organism evidence="11 12">
    <name type="scientific">Rhynchospora tenuis</name>
    <dbReference type="NCBI Taxonomy" id="198213"/>
    <lineage>
        <taxon>Eukaryota</taxon>
        <taxon>Viridiplantae</taxon>
        <taxon>Streptophyta</taxon>
        <taxon>Embryophyta</taxon>
        <taxon>Tracheophyta</taxon>
        <taxon>Spermatophyta</taxon>
        <taxon>Magnoliopsida</taxon>
        <taxon>Liliopsida</taxon>
        <taxon>Poales</taxon>
        <taxon>Cyperaceae</taxon>
        <taxon>Cyperoideae</taxon>
        <taxon>Rhynchosporeae</taxon>
        <taxon>Rhynchospora</taxon>
    </lineage>
</organism>
<sequence length="645" mass="72852">MSRRKGDKGGSGTGAGAGYGNGYAEMDPTGRYGRFDDVLGKGAMKTVYRAFDERTGKEVAWNQAKICDMLRTPDALHRMYSEVHLLSTLRHESIIRFHTSWIDVANRNFNFITEMFTSGTLREYRLRYPRVHLKAIKIWARQILDGLVYLHSHDPPVIHRDIKCDNIFVNGHLGQVKIGDLGLAAVLKGSQSAHSVIGTPEFMAPELYEEDYNELVDIYSFGMCMLEMLTSEYPYSECCNPAQIYKKVTSGKLPDAFNRIKDPEMKRFIGRCLASASMRSSAKELLDDPFLSLDDDTVISPRPVVATGKKPITQPRSHEMVQKEDVDELEAETEPDSEPEKEVVEKTAMTITGKLNPDDDTIFLKVQIADKDGHSRNIYFPFDILSDTPIDVAHEMVKELEITDWESSEIAKMISQEISQLVPDWKFDCNSEPEEYSYVDGYDDSDERDSTHPFYCASPTASSHGSLYGFDRSSSSKGPSFHAWQDELYTDDDDSSMHSGKYSAIIYSSGNEAEADSSPRHREAQAQSISHKSIRFGENPRDSHLASKLHKHCHVLPDASTQGAGTSRGRQPTVDKRRMLRNRSMVDIRSQLLHRTLVDELNKRLFKTVGSVENIGFHDPYQNSSSSQNRGSPSHGERKKGKRWF</sequence>
<dbReference type="Pfam" id="PF00069">
    <property type="entry name" value="Pkinase"/>
    <property type="match status" value="1"/>
</dbReference>
<evidence type="ECO:0000256" key="5">
    <source>
        <dbReference type="ARBA" id="ARBA00022777"/>
    </source>
</evidence>
<evidence type="ECO:0000256" key="6">
    <source>
        <dbReference type="ARBA" id="ARBA00022840"/>
    </source>
</evidence>
<comment type="caution">
    <text evidence="11">The sequence shown here is derived from an EMBL/GenBank/DDBJ whole genome shotgun (WGS) entry which is preliminary data.</text>
</comment>
<dbReference type="Gene3D" id="3.30.200.20">
    <property type="entry name" value="Phosphorylase Kinase, domain 1"/>
    <property type="match status" value="1"/>
</dbReference>
<feature type="region of interest" description="Disordered" evidence="9">
    <location>
        <begin position="557"/>
        <end position="577"/>
    </location>
</feature>
<dbReference type="GO" id="GO:0004674">
    <property type="term" value="F:protein serine/threonine kinase activity"/>
    <property type="evidence" value="ECO:0007669"/>
    <property type="project" value="UniProtKB-KW"/>
</dbReference>
<dbReference type="InterPro" id="IPR050588">
    <property type="entry name" value="WNK_Ser-Thr_kinase"/>
</dbReference>
<dbReference type="GO" id="GO:0005524">
    <property type="term" value="F:ATP binding"/>
    <property type="evidence" value="ECO:0007669"/>
    <property type="project" value="UniProtKB-KW"/>
</dbReference>
<dbReference type="EC" id="2.7.11.1" evidence="1"/>
<dbReference type="InterPro" id="IPR011009">
    <property type="entry name" value="Kinase-like_dom_sf"/>
</dbReference>
<feature type="domain" description="Protein kinase" evidence="10">
    <location>
        <begin position="33"/>
        <end position="291"/>
    </location>
</feature>
<keyword evidence="4" id="KW-0547">Nucleotide-binding</keyword>
<dbReference type="Gene3D" id="1.10.510.10">
    <property type="entry name" value="Transferase(Phosphotransferase) domain 1"/>
    <property type="match status" value="1"/>
</dbReference>
<reference evidence="11 12" key="1">
    <citation type="journal article" date="2022" name="Cell">
        <title>Repeat-based holocentromeres influence genome architecture and karyotype evolution.</title>
        <authorList>
            <person name="Hofstatter P.G."/>
            <person name="Thangavel G."/>
            <person name="Lux T."/>
            <person name="Neumann P."/>
            <person name="Vondrak T."/>
            <person name="Novak P."/>
            <person name="Zhang M."/>
            <person name="Costa L."/>
            <person name="Castellani M."/>
            <person name="Scott A."/>
            <person name="Toegelov H."/>
            <person name="Fuchs J."/>
            <person name="Mata-Sucre Y."/>
            <person name="Dias Y."/>
            <person name="Vanzela A.L.L."/>
            <person name="Huettel B."/>
            <person name="Almeida C.C.S."/>
            <person name="Simkova H."/>
            <person name="Souza G."/>
            <person name="Pedrosa-Harand A."/>
            <person name="Macas J."/>
            <person name="Mayer K.F.X."/>
            <person name="Houben A."/>
            <person name="Marques A."/>
        </authorList>
    </citation>
    <scope>NUCLEOTIDE SEQUENCE [LARGE SCALE GENOMIC DNA]</scope>
    <source>
        <strain evidence="11">RhyTen1mFocal</strain>
    </source>
</reference>
<dbReference type="EMBL" id="JAMRDG010000002">
    <property type="protein sequence ID" value="KAJ3684203.1"/>
    <property type="molecule type" value="Genomic_DNA"/>
</dbReference>
<feature type="compositionally biased region" description="Acidic residues" evidence="9">
    <location>
        <begin position="325"/>
        <end position="337"/>
    </location>
</feature>
<evidence type="ECO:0000256" key="1">
    <source>
        <dbReference type="ARBA" id="ARBA00012513"/>
    </source>
</evidence>
<dbReference type="Proteomes" id="UP001210211">
    <property type="component" value="Unassembled WGS sequence"/>
</dbReference>
<dbReference type="FunFam" id="3.30.200.20:FF:000075">
    <property type="entry name" value="Probable serine/threonine-protein kinase WNK1"/>
    <property type="match status" value="1"/>
</dbReference>
<dbReference type="SUPFAM" id="SSF56112">
    <property type="entry name" value="Protein kinase-like (PK-like)"/>
    <property type="match status" value="1"/>
</dbReference>
<dbReference type="FunFam" id="1.10.510.10:FF:000046">
    <property type="entry name" value="probable serine/threonine-protein kinase WNK9"/>
    <property type="match status" value="1"/>
</dbReference>
<feature type="region of interest" description="Disordered" evidence="9">
    <location>
        <begin position="510"/>
        <end position="531"/>
    </location>
</feature>
<dbReference type="SMART" id="SM00220">
    <property type="entry name" value="S_TKc"/>
    <property type="match status" value="1"/>
</dbReference>
<keyword evidence="12" id="KW-1185">Reference proteome</keyword>
<accession>A0AAD5Z0P9</accession>
<feature type="region of interest" description="Disordered" evidence="9">
    <location>
        <begin position="1"/>
        <end position="20"/>
    </location>
</feature>
<evidence type="ECO:0000313" key="12">
    <source>
        <dbReference type="Proteomes" id="UP001210211"/>
    </source>
</evidence>
<dbReference type="PROSITE" id="PS50011">
    <property type="entry name" value="PROTEIN_KINASE_DOM"/>
    <property type="match status" value="1"/>
</dbReference>
<feature type="region of interest" description="Disordered" evidence="9">
    <location>
        <begin position="617"/>
        <end position="645"/>
    </location>
</feature>
<feature type="compositionally biased region" description="Gly residues" evidence="9">
    <location>
        <begin position="9"/>
        <end position="20"/>
    </location>
</feature>
<name>A0AAD5Z0P9_9POAL</name>
<dbReference type="PANTHER" id="PTHR13902">
    <property type="entry name" value="SERINE/THREONINE-PROTEIN KINASE WNK WITH NO LYSINE -RELATED"/>
    <property type="match status" value="1"/>
</dbReference>
<feature type="region of interest" description="Disordered" evidence="9">
    <location>
        <begin position="307"/>
        <end position="339"/>
    </location>
</feature>
<evidence type="ECO:0000256" key="4">
    <source>
        <dbReference type="ARBA" id="ARBA00022741"/>
    </source>
</evidence>
<proteinExistence type="predicted"/>
<evidence type="ECO:0000256" key="2">
    <source>
        <dbReference type="ARBA" id="ARBA00022527"/>
    </source>
</evidence>
<dbReference type="InterPro" id="IPR000719">
    <property type="entry name" value="Prot_kinase_dom"/>
</dbReference>
<dbReference type="PROSITE" id="PS00108">
    <property type="entry name" value="PROTEIN_KINASE_ST"/>
    <property type="match status" value="1"/>
</dbReference>
<evidence type="ECO:0000256" key="9">
    <source>
        <dbReference type="SAM" id="MobiDB-lite"/>
    </source>
</evidence>
<dbReference type="Gene3D" id="3.10.20.90">
    <property type="entry name" value="Phosphatidylinositol 3-kinase Catalytic Subunit, Chain A, domain 1"/>
    <property type="match status" value="1"/>
</dbReference>
<feature type="compositionally biased region" description="Polar residues" evidence="9">
    <location>
        <begin position="559"/>
        <end position="570"/>
    </location>
</feature>
<dbReference type="InterPro" id="IPR008271">
    <property type="entry name" value="Ser/Thr_kinase_AS"/>
</dbReference>
<evidence type="ECO:0000313" key="11">
    <source>
        <dbReference type="EMBL" id="KAJ3684203.1"/>
    </source>
</evidence>
<keyword evidence="5" id="KW-0418">Kinase</keyword>
<comment type="catalytic activity">
    <reaction evidence="7">
        <text>L-threonyl-[protein] + ATP = O-phospho-L-threonyl-[protein] + ADP + H(+)</text>
        <dbReference type="Rhea" id="RHEA:46608"/>
        <dbReference type="Rhea" id="RHEA-COMP:11060"/>
        <dbReference type="Rhea" id="RHEA-COMP:11605"/>
        <dbReference type="ChEBI" id="CHEBI:15378"/>
        <dbReference type="ChEBI" id="CHEBI:30013"/>
        <dbReference type="ChEBI" id="CHEBI:30616"/>
        <dbReference type="ChEBI" id="CHEBI:61977"/>
        <dbReference type="ChEBI" id="CHEBI:456216"/>
        <dbReference type="EC" id="2.7.11.1"/>
    </reaction>
</comment>
<gene>
    <name evidence="11" type="ORF">LUZ61_013367</name>
</gene>
<keyword evidence="2" id="KW-0723">Serine/threonine-protein kinase</keyword>
<dbReference type="CDD" id="cd13983">
    <property type="entry name" value="STKc_WNK"/>
    <property type="match status" value="1"/>
</dbReference>
<protein>
    <recommendedName>
        <fullName evidence="1">non-specific serine/threonine protein kinase</fullName>
        <ecNumber evidence="1">2.7.11.1</ecNumber>
    </recommendedName>
</protein>